<dbReference type="InterPro" id="IPR050088">
    <property type="entry name" value="IspD/TarI_cytidylyltransf_bact"/>
</dbReference>
<comment type="caution">
    <text evidence="8">The sequence shown here is derived from an EMBL/GenBank/DDBJ whole genome shotgun (WGS) entry which is preliminary data.</text>
</comment>
<accession>A0A4R7KA80</accession>
<dbReference type="Pfam" id="PF01128">
    <property type="entry name" value="IspD"/>
    <property type="match status" value="1"/>
</dbReference>
<dbReference type="Proteomes" id="UP000295325">
    <property type="component" value="Unassembled WGS sequence"/>
</dbReference>
<keyword evidence="9" id="KW-1185">Reference proteome</keyword>
<keyword evidence="5 7" id="KW-0548">Nucleotidyltransferase</keyword>
<keyword evidence="4 7" id="KW-0808">Transferase</keyword>
<dbReference type="EMBL" id="SOAZ01000020">
    <property type="protein sequence ID" value="TDT51256.1"/>
    <property type="molecule type" value="Genomic_DNA"/>
</dbReference>
<dbReference type="HAMAP" id="MF_00108">
    <property type="entry name" value="IspD"/>
    <property type="match status" value="1"/>
</dbReference>
<protein>
    <recommendedName>
        <fullName evidence="7">2-C-methyl-D-erythritol 4-phosphate cytidylyltransferase</fullName>
        <ecNumber evidence="7">2.7.7.60</ecNumber>
    </recommendedName>
    <alternativeName>
        <fullName evidence="7">4-diphosphocytidyl-2C-methyl-D-erythritol synthase</fullName>
    </alternativeName>
    <alternativeName>
        <fullName evidence="7">MEP cytidylyltransferase</fullName>
        <shortName evidence="7">MCT</shortName>
    </alternativeName>
</protein>
<dbReference type="UniPathway" id="UPA00056">
    <property type="reaction ID" value="UER00093"/>
</dbReference>
<dbReference type="OrthoDB" id="9806837at2"/>
<dbReference type="GO" id="GO:0050518">
    <property type="term" value="F:2-C-methyl-D-erythritol 4-phosphate cytidylyltransferase activity"/>
    <property type="evidence" value="ECO:0007669"/>
    <property type="project" value="UniProtKB-UniRule"/>
</dbReference>
<dbReference type="NCBIfam" id="TIGR00453">
    <property type="entry name" value="ispD"/>
    <property type="match status" value="1"/>
</dbReference>
<evidence type="ECO:0000256" key="5">
    <source>
        <dbReference type="ARBA" id="ARBA00022695"/>
    </source>
</evidence>
<dbReference type="EC" id="2.7.7.60" evidence="7"/>
<comment type="catalytic activity">
    <reaction evidence="1 7">
        <text>2-C-methyl-D-erythritol 4-phosphate + CTP + H(+) = 4-CDP-2-C-methyl-D-erythritol + diphosphate</text>
        <dbReference type="Rhea" id="RHEA:13429"/>
        <dbReference type="ChEBI" id="CHEBI:15378"/>
        <dbReference type="ChEBI" id="CHEBI:33019"/>
        <dbReference type="ChEBI" id="CHEBI:37563"/>
        <dbReference type="ChEBI" id="CHEBI:57823"/>
        <dbReference type="ChEBI" id="CHEBI:58262"/>
        <dbReference type="EC" id="2.7.7.60"/>
    </reaction>
</comment>
<dbReference type="Gene3D" id="3.90.550.10">
    <property type="entry name" value="Spore Coat Polysaccharide Biosynthesis Protein SpsA, Chain A"/>
    <property type="match status" value="1"/>
</dbReference>
<dbReference type="InterPro" id="IPR034683">
    <property type="entry name" value="IspD/TarI"/>
</dbReference>
<evidence type="ECO:0000256" key="4">
    <source>
        <dbReference type="ARBA" id="ARBA00022679"/>
    </source>
</evidence>
<feature type="site" description="Transition state stabilizer" evidence="7">
    <location>
        <position position="21"/>
    </location>
</feature>
<feature type="site" description="Positions MEP for the nucleophilic attack" evidence="7">
    <location>
        <position position="154"/>
    </location>
</feature>
<evidence type="ECO:0000313" key="9">
    <source>
        <dbReference type="Proteomes" id="UP000295325"/>
    </source>
</evidence>
<dbReference type="CDD" id="cd02516">
    <property type="entry name" value="CDP-ME_synthetase"/>
    <property type="match status" value="1"/>
</dbReference>
<evidence type="ECO:0000313" key="8">
    <source>
        <dbReference type="EMBL" id="TDT51256.1"/>
    </source>
</evidence>
<dbReference type="PROSITE" id="PS01295">
    <property type="entry name" value="ISPD"/>
    <property type="match status" value="1"/>
</dbReference>
<comment type="similarity">
    <text evidence="3 7">Belongs to the IspD/TarI cytidylyltransferase family. IspD subfamily.</text>
</comment>
<dbReference type="FunFam" id="3.90.550.10:FF:000003">
    <property type="entry name" value="2-C-methyl-D-erythritol 4-phosphate cytidylyltransferase"/>
    <property type="match status" value="1"/>
</dbReference>
<dbReference type="InterPro" id="IPR029044">
    <property type="entry name" value="Nucleotide-diphossugar_trans"/>
</dbReference>
<keyword evidence="6 7" id="KW-0414">Isoprene biosynthesis</keyword>
<comment type="function">
    <text evidence="7">Catalyzes the formation of 4-diphosphocytidyl-2-C-methyl-D-erythritol from CTP and 2-C-methyl-D-erythritol 4-phosphate (MEP).</text>
</comment>
<dbReference type="GO" id="GO:0019288">
    <property type="term" value="P:isopentenyl diphosphate biosynthetic process, methylerythritol 4-phosphate pathway"/>
    <property type="evidence" value="ECO:0007669"/>
    <property type="project" value="UniProtKB-UniRule"/>
</dbReference>
<evidence type="ECO:0000256" key="6">
    <source>
        <dbReference type="ARBA" id="ARBA00023229"/>
    </source>
</evidence>
<proteinExistence type="inferred from homology"/>
<comment type="pathway">
    <text evidence="2 7">Isoprenoid biosynthesis; isopentenyl diphosphate biosynthesis via DXP pathway; isopentenyl diphosphate from 1-deoxy-D-xylulose 5-phosphate: step 2/6.</text>
</comment>
<dbReference type="AlphaFoldDB" id="A0A4R7KA80"/>
<evidence type="ECO:0000256" key="1">
    <source>
        <dbReference type="ARBA" id="ARBA00001282"/>
    </source>
</evidence>
<evidence type="ECO:0000256" key="2">
    <source>
        <dbReference type="ARBA" id="ARBA00004787"/>
    </source>
</evidence>
<evidence type="ECO:0000256" key="3">
    <source>
        <dbReference type="ARBA" id="ARBA00009789"/>
    </source>
</evidence>
<dbReference type="SUPFAM" id="SSF53448">
    <property type="entry name" value="Nucleotide-diphospho-sugar transferases"/>
    <property type="match status" value="1"/>
</dbReference>
<evidence type="ECO:0000256" key="7">
    <source>
        <dbReference type="HAMAP-Rule" id="MF_00108"/>
    </source>
</evidence>
<dbReference type="PANTHER" id="PTHR32125:SF4">
    <property type="entry name" value="2-C-METHYL-D-ERYTHRITOL 4-PHOSPHATE CYTIDYLYLTRANSFERASE, CHLOROPLASTIC"/>
    <property type="match status" value="1"/>
</dbReference>
<dbReference type="PANTHER" id="PTHR32125">
    <property type="entry name" value="2-C-METHYL-D-ERYTHRITOL 4-PHOSPHATE CYTIDYLYLTRANSFERASE, CHLOROPLASTIC"/>
    <property type="match status" value="1"/>
</dbReference>
<reference evidence="8 9" key="1">
    <citation type="submission" date="2019-03" db="EMBL/GenBank/DDBJ databases">
        <title>Genomic Encyclopedia of Type Strains, Phase IV (KMG-IV): sequencing the most valuable type-strain genomes for metagenomic binning, comparative biology and taxonomic classification.</title>
        <authorList>
            <person name="Goeker M."/>
        </authorList>
    </citation>
    <scope>NUCLEOTIDE SEQUENCE [LARGE SCALE GENOMIC DNA]</scope>
    <source>
        <strain evidence="8 9">DSM 24455</strain>
    </source>
</reference>
<name>A0A4R7KA80_9CLOT</name>
<organism evidence="8 9">
    <name type="scientific">Fonticella tunisiensis</name>
    <dbReference type="NCBI Taxonomy" id="1096341"/>
    <lineage>
        <taxon>Bacteria</taxon>
        <taxon>Bacillati</taxon>
        <taxon>Bacillota</taxon>
        <taxon>Clostridia</taxon>
        <taxon>Eubacteriales</taxon>
        <taxon>Clostridiaceae</taxon>
        <taxon>Fonticella</taxon>
    </lineage>
</organism>
<gene>
    <name evidence="7" type="primary">ispD</name>
    <name evidence="8" type="ORF">EDD71_12037</name>
</gene>
<dbReference type="InterPro" id="IPR001228">
    <property type="entry name" value="IspD"/>
</dbReference>
<dbReference type="RefSeq" id="WP_133628790.1">
    <property type="nucleotide sequence ID" value="NZ_SOAZ01000020.1"/>
</dbReference>
<feature type="site" description="Positions MEP for the nucleophilic attack" evidence="7">
    <location>
        <position position="210"/>
    </location>
</feature>
<feature type="site" description="Transition state stabilizer" evidence="7">
    <location>
        <position position="14"/>
    </location>
</feature>
<sequence length="228" mass="25667">MISAVVVAGGKGKRIGRDISKQYIKINEKEILAWTLEVFEKSSEIDEIVLVVPGDDIEFCRKAIVDKYRFAKVRSIVAGGEERQYSVFNGLLSCSGKTEIVVIHDGVRPFINEGLIKRTIEESREFGACAAAVPVKDTIKVVDDKKFIISTPDRKILYAVQTPQTFRYDLILRAHREAMEKNVLSTDDTALVENIGYKVKLTHGDYFNIKITTPEDLIFAEAILRNVK</sequence>
<dbReference type="InterPro" id="IPR018294">
    <property type="entry name" value="ISPD_synthase_CS"/>
</dbReference>